<keyword evidence="1 4" id="KW-0479">Metal-binding</keyword>
<keyword evidence="3 4" id="KW-0460">Magnesium</keyword>
<dbReference type="InterPro" id="IPR000760">
    <property type="entry name" value="Inositol_monophosphatase-like"/>
</dbReference>
<feature type="binding site" evidence="4">
    <location>
        <position position="205"/>
    </location>
    <ligand>
        <name>Mg(2+)</name>
        <dbReference type="ChEBI" id="CHEBI:18420"/>
        <label>1</label>
        <note>catalytic</note>
    </ligand>
</feature>
<dbReference type="Gene3D" id="3.30.540.10">
    <property type="entry name" value="Fructose-1,6-Bisphosphatase, subunit A, domain 1"/>
    <property type="match status" value="1"/>
</dbReference>
<sequence length="255" mass="26967">MSTLSNPLNHSALLATATDAASYAAHMIMDHFGLAHGYEKAPGAVVTDVDVEIERRLRRRLHTATGFAVMGEETGGELGAEPTWVIDPIDGTSNFITGNPDCAVLISLVVDNRVEVAVTVIPQRGLRYTAVRGGQLVRNGVPQTGTRRCDPTVEVVGLSAINQLAFDLAQTTLRPRVTGSVGVNLAYAAQGIFSAAVSTSPHVWDNAAGALLCESAGLEVRALDGQEWTPRSGPLVAGTHEAVETVLDTMRAQHH</sequence>
<dbReference type="EMBL" id="PDJF01000001">
    <property type="protein sequence ID" value="PFG28457.1"/>
    <property type="molecule type" value="Genomic_DNA"/>
</dbReference>
<evidence type="ECO:0000256" key="2">
    <source>
        <dbReference type="ARBA" id="ARBA00022801"/>
    </source>
</evidence>
<accession>A0A2A9DNY4</accession>
<protein>
    <submittedName>
        <fullName evidence="5">Myo-inositol-1(Or 4)-monophosphatase</fullName>
    </submittedName>
</protein>
<dbReference type="GO" id="GO:0006020">
    <property type="term" value="P:inositol metabolic process"/>
    <property type="evidence" value="ECO:0007669"/>
    <property type="project" value="TreeGrafter"/>
</dbReference>
<organism evidence="5 6">
    <name type="scientific">Corynebacterium renale</name>
    <dbReference type="NCBI Taxonomy" id="1724"/>
    <lineage>
        <taxon>Bacteria</taxon>
        <taxon>Bacillati</taxon>
        <taxon>Actinomycetota</taxon>
        <taxon>Actinomycetes</taxon>
        <taxon>Mycobacteriales</taxon>
        <taxon>Corynebacteriaceae</taxon>
        <taxon>Corynebacterium</taxon>
    </lineage>
</organism>
<reference evidence="5 6" key="1">
    <citation type="submission" date="2017-10" db="EMBL/GenBank/DDBJ databases">
        <title>Sequencing the genomes of 1000 actinobacteria strains.</title>
        <authorList>
            <person name="Klenk H.-P."/>
        </authorList>
    </citation>
    <scope>NUCLEOTIDE SEQUENCE [LARGE SCALE GENOMIC DNA]</scope>
    <source>
        <strain evidence="5 6">DSM 20688</strain>
    </source>
</reference>
<proteinExistence type="predicted"/>
<evidence type="ECO:0000256" key="1">
    <source>
        <dbReference type="ARBA" id="ARBA00022723"/>
    </source>
</evidence>
<dbReference type="Pfam" id="PF00459">
    <property type="entry name" value="Inositol_P"/>
    <property type="match status" value="1"/>
</dbReference>
<comment type="caution">
    <text evidence="5">The sequence shown here is derived from an EMBL/GenBank/DDBJ whole genome shotgun (WGS) entry which is preliminary data.</text>
</comment>
<dbReference type="SUPFAM" id="SSF56655">
    <property type="entry name" value="Carbohydrate phosphatase"/>
    <property type="match status" value="1"/>
</dbReference>
<dbReference type="CDD" id="cd01637">
    <property type="entry name" value="IMPase_like"/>
    <property type="match status" value="1"/>
</dbReference>
<feature type="binding site" evidence="4">
    <location>
        <position position="89"/>
    </location>
    <ligand>
        <name>Mg(2+)</name>
        <dbReference type="ChEBI" id="CHEBI:18420"/>
        <label>1</label>
        <note>catalytic</note>
    </ligand>
</feature>
<keyword evidence="2" id="KW-0378">Hydrolase</keyword>
<evidence type="ECO:0000256" key="3">
    <source>
        <dbReference type="ARBA" id="ARBA00022842"/>
    </source>
</evidence>
<dbReference type="GO" id="GO:0007165">
    <property type="term" value="P:signal transduction"/>
    <property type="evidence" value="ECO:0007669"/>
    <property type="project" value="TreeGrafter"/>
</dbReference>
<evidence type="ECO:0000313" key="6">
    <source>
        <dbReference type="Proteomes" id="UP000221653"/>
    </source>
</evidence>
<feature type="binding site" evidence="4">
    <location>
        <position position="87"/>
    </location>
    <ligand>
        <name>Mg(2+)</name>
        <dbReference type="ChEBI" id="CHEBI:18420"/>
        <label>1</label>
        <note>catalytic</note>
    </ligand>
</feature>
<dbReference type="GO" id="GO:0008934">
    <property type="term" value="F:inositol monophosphate 1-phosphatase activity"/>
    <property type="evidence" value="ECO:0007669"/>
    <property type="project" value="TreeGrafter"/>
</dbReference>
<dbReference type="PRINTS" id="PR00377">
    <property type="entry name" value="IMPHPHTASES"/>
</dbReference>
<name>A0A2A9DNY4_9CORY</name>
<dbReference type="OrthoDB" id="9772456at2"/>
<dbReference type="PROSITE" id="PS00629">
    <property type="entry name" value="IMP_1"/>
    <property type="match status" value="1"/>
</dbReference>
<dbReference type="GO" id="GO:0046872">
    <property type="term" value="F:metal ion binding"/>
    <property type="evidence" value="ECO:0007669"/>
    <property type="project" value="UniProtKB-KW"/>
</dbReference>
<dbReference type="RefSeq" id="WP_053072615.1">
    <property type="nucleotide sequence ID" value="NZ_LDYE01000003.1"/>
</dbReference>
<dbReference type="PANTHER" id="PTHR20854">
    <property type="entry name" value="INOSITOL MONOPHOSPHATASE"/>
    <property type="match status" value="1"/>
</dbReference>
<keyword evidence="6" id="KW-1185">Reference proteome</keyword>
<dbReference type="STRING" id="1724.GCA_001044175_01129"/>
<dbReference type="Proteomes" id="UP000221653">
    <property type="component" value="Unassembled WGS sequence"/>
</dbReference>
<dbReference type="PANTHER" id="PTHR20854:SF4">
    <property type="entry name" value="INOSITOL-1-MONOPHOSPHATASE-RELATED"/>
    <property type="match status" value="1"/>
</dbReference>
<feature type="binding site" evidence="4">
    <location>
        <position position="72"/>
    </location>
    <ligand>
        <name>Mg(2+)</name>
        <dbReference type="ChEBI" id="CHEBI:18420"/>
        <label>1</label>
        <note>catalytic</note>
    </ligand>
</feature>
<dbReference type="AlphaFoldDB" id="A0A2A9DNY4"/>
<gene>
    <name evidence="5" type="ORF">ATK06_1568</name>
</gene>
<dbReference type="Gene3D" id="3.40.190.80">
    <property type="match status" value="1"/>
</dbReference>
<evidence type="ECO:0000256" key="4">
    <source>
        <dbReference type="PIRSR" id="PIRSR600760-2"/>
    </source>
</evidence>
<dbReference type="InterPro" id="IPR020583">
    <property type="entry name" value="Inositol_monoP_metal-BS"/>
</dbReference>
<feature type="binding site" evidence="4">
    <location>
        <position position="90"/>
    </location>
    <ligand>
        <name>Mg(2+)</name>
        <dbReference type="ChEBI" id="CHEBI:18420"/>
        <label>2</label>
    </ligand>
</feature>
<evidence type="ECO:0000313" key="5">
    <source>
        <dbReference type="EMBL" id="PFG28457.1"/>
    </source>
</evidence>
<comment type="cofactor">
    <cofactor evidence="4">
        <name>Mg(2+)</name>
        <dbReference type="ChEBI" id="CHEBI:18420"/>
    </cofactor>
</comment>